<dbReference type="OrthoDB" id="6057470at2"/>
<dbReference type="GO" id="GO:0005886">
    <property type="term" value="C:plasma membrane"/>
    <property type="evidence" value="ECO:0007669"/>
    <property type="project" value="UniProtKB-SubCell"/>
</dbReference>
<feature type="transmembrane region" description="Helical" evidence="1">
    <location>
        <begin position="40"/>
        <end position="68"/>
    </location>
</feature>
<feature type="transmembrane region" description="Helical" evidence="1">
    <location>
        <begin position="7"/>
        <end position="25"/>
    </location>
</feature>
<dbReference type="EMBL" id="QDAG01000010">
    <property type="protein sequence ID" value="KAE8126925.1"/>
    <property type="molecule type" value="Genomic_DNA"/>
</dbReference>
<protein>
    <submittedName>
        <fullName evidence="2">Uncharacterized protein</fullName>
    </submittedName>
</protein>
<keyword evidence="3" id="KW-1185">Reference proteome</keyword>
<evidence type="ECO:0000256" key="1">
    <source>
        <dbReference type="SAM" id="Phobius"/>
    </source>
</evidence>
<keyword evidence="1" id="KW-0472">Membrane</keyword>
<feature type="transmembrane region" description="Helical" evidence="1">
    <location>
        <begin position="150"/>
        <end position="172"/>
    </location>
</feature>
<accession>A0A5N6S708</accession>
<organism evidence="2 3">
    <name type="scientific">Bifidobacterium tibiigranuli</name>
    <dbReference type="NCBI Taxonomy" id="2172043"/>
    <lineage>
        <taxon>Bacteria</taxon>
        <taxon>Bacillati</taxon>
        <taxon>Actinomycetota</taxon>
        <taxon>Actinomycetes</taxon>
        <taxon>Bifidobacteriales</taxon>
        <taxon>Bifidobacteriaceae</taxon>
        <taxon>Bifidobacterium</taxon>
    </lineage>
</organism>
<gene>
    <name evidence="2" type="ORF">DDE84_09690</name>
</gene>
<reference evidence="2 3" key="1">
    <citation type="submission" date="2018-04" db="EMBL/GenBank/DDBJ databases">
        <authorList>
            <person name="Eckel V.P."/>
            <person name="Vogel R.F."/>
        </authorList>
    </citation>
    <scope>NUCLEOTIDE SEQUENCE [LARGE SCALE GENOMIC DNA]</scope>
    <source>
        <strain evidence="3">TMW 2.1764</strain>
    </source>
</reference>
<proteinExistence type="predicted"/>
<sequence length="322" mass="34755">MNRWIKIAGNVLTVLAVGFVIWKLASQHIDYSALLSRQAIVPLLVIVVAQTLIVIANGLPWTLLVSAITDTKISFRQTCPVYLKSNLMKYIPGNIFQYVGRNEFAARYDVSHIKIASATIVDVALNVLSGFIISLLFFRSYIFDVVAHNRFVAIGAVICAAGLLALLVVIYAKRQWVKGVASRYSYLLSGRSIVTILECLAYYLCVLFAGGVLFALVVYWLLGEPFQLSSSLILVSAYTLAWLVGFITPGAPAGIGIKEAVMIGAVSATVASPAAITLAMVVTRIIMTIADVLAFLAIPLITRAGKQPVSSDSHQAESTDAQ</sequence>
<evidence type="ECO:0000313" key="2">
    <source>
        <dbReference type="EMBL" id="KAE8126925.1"/>
    </source>
</evidence>
<comment type="caution">
    <text evidence="2">The sequence shown here is derived from an EMBL/GenBank/DDBJ whole genome shotgun (WGS) entry which is preliminary data.</text>
</comment>
<dbReference type="GeneID" id="78127953"/>
<feature type="transmembrane region" description="Helical" evidence="1">
    <location>
        <begin position="228"/>
        <end position="248"/>
    </location>
</feature>
<dbReference type="Proteomes" id="UP000325415">
    <property type="component" value="Unassembled WGS sequence"/>
</dbReference>
<name>A0A5N6S708_9BIFI</name>
<feature type="transmembrane region" description="Helical" evidence="1">
    <location>
        <begin position="193"/>
        <end position="222"/>
    </location>
</feature>
<keyword evidence="1" id="KW-0812">Transmembrane</keyword>
<evidence type="ECO:0000313" key="3">
    <source>
        <dbReference type="Proteomes" id="UP000325415"/>
    </source>
</evidence>
<feature type="transmembrane region" description="Helical" evidence="1">
    <location>
        <begin position="260"/>
        <end position="279"/>
    </location>
</feature>
<dbReference type="RefSeq" id="WP_152581500.1">
    <property type="nucleotide sequence ID" value="NZ_JALCMD010000015.1"/>
</dbReference>
<feature type="transmembrane region" description="Helical" evidence="1">
    <location>
        <begin position="115"/>
        <end position="138"/>
    </location>
</feature>
<dbReference type="AlphaFoldDB" id="A0A5N6S708"/>
<keyword evidence="1" id="KW-1133">Transmembrane helix</keyword>